<evidence type="ECO:0000256" key="1">
    <source>
        <dbReference type="PROSITE-ProRule" id="PRU00339"/>
    </source>
</evidence>
<dbReference type="AlphaFoldDB" id="A0A9X3F764"/>
<dbReference type="Pfam" id="PF17128">
    <property type="entry name" value="DUF5107"/>
    <property type="match status" value="1"/>
</dbReference>
<dbReference type="Proteomes" id="UP001145087">
    <property type="component" value="Unassembled WGS sequence"/>
</dbReference>
<dbReference type="SUPFAM" id="SSF48452">
    <property type="entry name" value="TPR-like"/>
    <property type="match status" value="3"/>
</dbReference>
<keyword evidence="2" id="KW-0175">Coiled coil</keyword>
<reference evidence="5" key="1">
    <citation type="submission" date="2022-11" db="EMBL/GenBank/DDBJ databases">
        <title>Marilongibacter aestuarii gen. nov., sp. nov., isolated from tidal flat sediment.</title>
        <authorList>
            <person name="Jiayan W."/>
        </authorList>
    </citation>
    <scope>NUCLEOTIDE SEQUENCE</scope>
    <source>
        <strain evidence="5">Z1-6</strain>
    </source>
</reference>
<keyword evidence="6" id="KW-1185">Reference proteome</keyword>
<keyword evidence="1" id="KW-0802">TPR repeat</keyword>
<sequence length="1021" mass="116789">MKDTFAQKATISEEVINFKTYPYSDPDPVAHITKYYPYYRFDGFTNTPKEQGWKIITLENQYIKVLVAPEIGGKVLGAIDKASGEEFIYFNKVVKFRDIAMRGAWTSGGIEFNFGSIGHAPTTASPVNYLLQENTDGSVSCFVGAPDITSRTEWRVEVRLQPDKSYFETKAIWYNPSNLNTSLYNWMTASVDATDDLEYYFPGTIEIGHGGEVSPWPVNEKGIDVSYYKNNNFGGPKSYHVLGEYAEHFLCYFRDKDFGLGHWSAYDEKPGQKIWIWGLSRQGEIWTDLLTDPGNVQYTEIQTGLLFNQAAEKSAETPYKHLFFNAGSEYKFNELWFPVKEIGGMVKADEYGSLNVEHADGKVKIGFCANQNITDELTVLADGKEIVRKNISLKPTEAFVEMYEVTAEDIQVKIGNIFSYSTKERKERALAKPTEISKDFNWDSTDAIFSAGVGMEKQRNYKGAEEKYSRVLEQNPFHTGALSKMAGLLYRKMEHQKADEYALKALSNDTYNPEANYIFGLISLKLDRKYDALDAFSMAARSMEFRSLAYTQISTIFFADGETSKSLKYANEALDYNQNNINALKLKALDFERVGRQQQRNEVLDKILSIDPLNAFARFEKGEDFAKVLNYEMPHEICLEQAIAYFNLGLKEKAVQILQLNTSNPIVNYWLAFLKGDSEYLEKAIQASPNLVYPSRNETAEVLKWALSKNQNWKTNYYLGLIYWSKGLTDKAKEYFIECNDQPDYFAFYLTRFNLLKADADYNGENDLLKAYELNNNEWRCYMSLSNYYESEQKFTDVLSWAEKGFLKFPNNYVLAFQKAKALLINGRYQESLNVLIKTNILPNEGASAGRVTYRQACVMDAIDKLQKNKSKSAISRINQARQWPENLGVGKPYETDERIEDYLESLYWHKKGNVSIANKLENSIVDFSLNTTEFSSGQYLGAVLLKKNDRMKEAQELLAKWKNNQPENLIAQWSYAKLMEENSKAESILKDILKESGVTLFSPQNRDRAFALVVALSELE</sequence>
<dbReference type="Gene3D" id="1.25.40.10">
    <property type="entry name" value="Tetratricopeptide repeat domain"/>
    <property type="match status" value="3"/>
</dbReference>
<protein>
    <submittedName>
        <fullName evidence="5">DUF5107 domain-containing protein</fullName>
    </submittedName>
</protein>
<evidence type="ECO:0000313" key="6">
    <source>
        <dbReference type="Proteomes" id="UP001145087"/>
    </source>
</evidence>
<dbReference type="Pfam" id="PF25064">
    <property type="entry name" value="ARM_TT21_5th"/>
    <property type="match status" value="1"/>
</dbReference>
<feature type="coiled-coil region" evidence="2">
    <location>
        <begin position="945"/>
        <end position="996"/>
    </location>
</feature>
<dbReference type="EMBL" id="JAPOHD010000029">
    <property type="protein sequence ID" value="MCY1721806.1"/>
    <property type="molecule type" value="Genomic_DNA"/>
</dbReference>
<evidence type="ECO:0000259" key="3">
    <source>
        <dbReference type="Pfam" id="PF17128"/>
    </source>
</evidence>
<accession>A0A9X3F764</accession>
<gene>
    <name evidence="5" type="ORF">OU798_15740</name>
</gene>
<comment type="caution">
    <text evidence="5">The sequence shown here is derived from an EMBL/GenBank/DDBJ whole genome shotgun (WGS) entry which is preliminary data.</text>
</comment>
<organism evidence="5 6">
    <name type="scientific">Draconibacterium aestuarii</name>
    <dbReference type="NCBI Taxonomy" id="2998507"/>
    <lineage>
        <taxon>Bacteria</taxon>
        <taxon>Pseudomonadati</taxon>
        <taxon>Bacteroidota</taxon>
        <taxon>Bacteroidia</taxon>
        <taxon>Marinilabiliales</taxon>
        <taxon>Prolixibacteraceae</taxon>
        <taxon>Draconibacterium</taxon>
    </lineage>
</organism>
<feature type="repeat" description="TPR" evidence="1">
    <location>
        <begin position="547"/>
        <end position="580"/>
    </location>
</feature>
<dbReference type="SMART" id="SM00028">
    <property type="entry name" value="TPR"/>
    <property type="match status" value="6"/>
</dbReference>
<feature type="domain" description="Tetratricopeptide repeat protein 21A/21B fifth ARM repeats" evidence="4">
    <location>
        <begin position="457"/>
        <end position="556"/>
    </location>
</feature>
<dbReference type="InterPro" id="IPR019734">
    <property type="entry name" value="TPR_rpt"/>
</dbReference>
<evidence type="ECO:0000259" key="4">
    <source>
        <dbReference type="Pfam" id="PF25064"/>
    </source>
</evidence>
<dbReference type="PANTHER" id="PTHR12558:SF13">
    <property type="entry name" value="CELL DIVISION CYCLE PROTEIN 27 HOMOLOG"/>
    <property type="match status" value="1"/>
</dbReference>
<evidence type="ECO:0000313" key="5">
    <source>
        <dbReference type="EMBL" id="MCY1721806.1"/>
    </source>
</evidence>
<evidence type="ECO:0000256" key="2">
    <source>
        <dbReference type="SAM" id="Coils"/>
    </source>
</evidence>
<feature type="domain" description="DUF5107" evidence="3">
    <location>
        <begin position="32"/>
        <end position="339"/>
    </location>
</feature>
<dbReference type="RefSeq" id="WP_343334135.1">
    <property type="nucleotide sequence ID" value="NZ_JAPOHD010000029.1"/>
</dbReference>
<name>A0A9X3F764_9BACT</name>
<dbReference type="PANTHER" id="PTHR12558">
    <property type="entry name" value="CELL DIVISION CYCLE 16,23,27"/>
    <property type="match status" value="1"/>
</dbReference>
<dbReference type="InterPro" id="IPR011990">
    <property type="entry name" value="TPR-like_helical_dom_sf"/>
</dbReference>
<feature type="repeat" description="TPR" evidence="1">
    <location>
        <begin position="445"/>
        <end position="478"/>
    </location>
</feature>
<dbReference type="InterPro" id="IPR056835">
    <property type="entry name" value="ARM_TT21_5th"/>
</dbReference>
<dbReference type="InterPro" id="IPR033396">
    <property type="entry name" value="DUF5107"/>
</dbReference>
<proteinExistence type="predicted"/>
<dbReference type="PROSITE" id="PS50005">
    <property type="entry name" value="TPR"/>
    <property type="match status" value="2"/>
</dbReference>